<organism evidence="2 3">
    <name type="scientific">Cloacibacterium rupense</name>
    <dbReference type="NCBI Taxonomy" id="517423"/>
    <lineage>
        <taxon>Bacteria</taxon>
        <taxon>Pseudomonadati</taxon>
        <taxon>Bacteroidota</taxon>
        <taxon>Flavobacteriia</taxon>
        <taxon>Flavobacteriales</taxon>
        <taxon>Weeksellaceae</taxon>
    </lineage>
</organism>
<keyword evidence="3" id="KW-1185">Reference proteome</keyword>
<evidence type="ECO:0000259" key="1">
    <source>
        <dbReference type="Pfam" id="PF07566"/>
    </source>
</evidence>
<evidence type="ECO:0000313" key="3">
    <source>
        <dbReference type="Proteomes" id="UP000620064"/>
    </source>
</evidence>
<evidence type="ECO:0000313" key="2">
    <source>
        <dbReference type="EMBL" id="GGP02589.1"/>
    </source>
</evidence>
<sequence length="182" mass="20996">MKLFYVIIGCTPKGRHTEQHDAFFGIAEHIRDLVPEIINFWPEAQGILHIDAYREVTIADGYRVEVIEKTEKSTEEALFFFNLGGYLPNVLQEFHHQMLVVENNLAEATKKVKATPFFRDYHQPNGASSHIDDKYALDVDDVFAVEDILPASQKANYNLRLTKTEDKTEDIIYNGYFKLNQL</sequence>
<feature type="domain" description="DUF1543" evidence="1">
    <location>
        <begin position="15"/>
        <end position="66"/>
    </location>
</feature>
<dbReference type="InterPro" id="IPR011440">
    <property type="entry name" value="DUF1543"/>
</dbReference>
<dbReference type="Proteomes" id="UP000620064">
    <property type="component" value="Unassembled WGS sequence"/>
</dbReference>
<dbReference type="RefSeq" id="WP_188616754.1">
    <property type="nucleotide sequence ID" value="NZ_BMLV01000001.1"/>
</dbReference>
<dbReference type="Gene3D" id="3.10.20.10">
    <property type="match status" value="2"/>
</dbReference>
<reference evidence="3" key="1">
    <citation type="journal article" date="2019" name="Int. J. Syst. Evol. Microbiol.">
        <title>The Global Catalogue of Microorganisms (GCM) 10K type strain sequencing project: providing services to taxonomists for standard genome sequencing and annotation.</title>
        <authorList>
            <consortium name="The Broad Institute Genomics Platform"/>
            <consortium name="The Broad Institute Genome Sequencing Center for Infectious Disease"/>
            <person name="Wu L."/>
            <person name="Ma J."/>
        </authorList>
    </citation>
    <scope>NUCLEOTIDE SEQUENCE [LARGE SCALE GENOMIC DNA]</scope>
    <source>
        <strain evidence="3">CGMCC 1.7656</strain>
    </source>
</reference>
<dbReference type="EMBL" id="BMLV01000001">
    <property type="protein sequence ID" value="GGP02589.1"/>
    <property type="molecule type" value="Genomic_DNA"/>
</dbReference>
<proteinExistence type="predicted"/>
<protein>
    <recommendedName>
        <fullName evidence="1">DUF1543 domain-containing protein</fullName>
    </recommendedName>
</protein>
<comment type="caution">
    <text evidence="2">The sequence shown here is derived from an EMBL/GenBank/DDBJ whole genome shotgun (WGS) entry which is preliminary data.</text>
</comment>
<gene>
    <name evidence="2" type="ORF">GCM10010992_07680</name>
</gene>
<accession>A0ABQ2NHS2</accession>
<dbReference type="Pfam" id="PF07566">
    <property type="entry name" value="DUF1543"/>
    <property type="match status" value="1"/>
</dbReference>
<name>A0ABQ2NHS2_9FLAO</name>